<protein>
    <recommendedName>
        <fullName evidence="2">SLH domain-containing protein</fullName>
    </recommendedName>
</protein>
<evidence type="ECO:0000313" key="3">
    <source>
        <dbReference type="EMBL" id="THF76676.1"/>
    </source>
</evidence>
<keyword evidence="1" id="KW-0732">Signal</keyword>
<feature type="domain" description="SLH" evidence="2">
    <location>
        <begin position="286"/>
        <end position="348"/>
    </location>
</feature>
<feature type="domain" description="SLH" evidence="2">
    <location>
        <begin position="226"/>
        <end position="285"/>
    </location>
</feature>
<dbReference type="PANTHER" id="PTHR43308">
    <property type="entry name" value="OUTER MEMBRANE PROTEIN ALPHA-RELATED"/>
    <property type="match status" value="1"/>
</dbReference>
<dbReference type="OrthoDB" id="9809781at2"/>
<dbReference type="Pfam" id="PF00395">
    <property type="entry name" value="SLH"/>
    <property type="match status" value="3"/>
</dbReference>
<dbReference type="EMBL" id="SSOB01000023">
    <property type="protein sequence ID" value="THF76676.1"/>
    <property type="molecule type" value="Genomic_DNA"/>
</dbReference>
<sequence length="348" mass="37835">MIRRSVVPLFLTLLVCIQLVFAPAAFADDEEAVNWNAAFRLQLENRQDVIELSLWGDQLDDLYAFEIELLFDSERLHFVGADMAGQGFDLAPIVDGGSLKLVHTKVGAVAGDQGTVKLANLQFERKRGGTATISVSHASLVDSKLARRDLGTDATTTVPAAVGKLVWSDTKGHWAASAIAEAAAMGWINGYPDGTFKPDQPITRAEFASLLVRALNLPSNADGSLPFSDRIPEWASTDIATASMNGIVYGYEDGTFRPTNRIDRSELAVMGWRSLLSPPAVPELSGTDFADEDQIPPWAKPAVAYLVQKKLLIGKGASRFDPKVDATRAEAVTILLRIVHAKEERNYL</sequence>
<dbReference type="RefSeq" id="WP_136371214.1">
    <property type="nucleotide sequence ID" value="NZ_SSOB01000023.1"/>
</dbReference>
<organism evidence="3 4">
    <name type="scientific">Cohnella fermenti</name>
    <dbReference type="NCBI Taxonomy" id="2565925"/>
    <lineage>
        <taxon>Bacteria</taxon>
        <taxon>Bacillati</taxon>
        <taxon>Bacillota</taxon>
        <taxon>Bacilli</taxon>
        <taxon>Bacillales</taxon>
        <taxon>Paenibacillaceae</taxon>
        <taxon>Cohnella</taxon>
    </lineage>
</organism>
<dbReference type="InterPro" id="IPR051465">
    <property type="entry name" value="Cell_Envelope_Struct_Comp"/>
</dbReference>
<feature type="chain" id="PRO_5020476328" description="SLH domain-containing protein" evidence="1">
    <location>
        <begin position="28"/>
        <end position="348"/>
    </location>
</feature>
<comment type="caution">
    <text evidence="3">The sequence shown here is derived from an EMBL/GenBank/DDBJ whole genome shotgun (WGS) entry which is preliminary data.</text>
</comment>
<keyword evidence="4" id="KW-1185">Reference proteome</keyword>
<dbReference type="InterPro" id="IPR008965">
    <property type="entry name" value="CBM2/CBM3_carb-bd_dom_sf"/>
</dbReference>
<dbReference type="PROSITE" id="PS51272">
    <property type="entry name" value="SLH"/>
    <property type="match status" value="3"/>
</dbReference>
<dbReference type="PANTHER" id="PTHR43308:SF5">
    <property type="entry name" value="S-LAYER PROTEIN _ PEPTIDOGLYCAN ENDO-BETA-N-ACETYLGLUCOSAMINIDASE"/>
    <property type="match status" value="1"/>
</dbReference>
<dbReference type="SUPFAM" id="SSF49384">
    <property type="entry name" value="Carbohydrate-binding domain"/>
    <property type="match status" value="1"/>
</dbReference>
<evidence type="ECO:0000313" key="4">
    <source>
        <dbReference type="Proteomes" id="UP000310636"/>
    </source>
</evidence>
<dbReference type="InterPro" id="IPR001119">
    <property type="entry name" value="SLH_dom"/>
</dbReference>
<evidence type="ECO:0000256" key="1">
    <source>
        <dbReference type="SAM" id="SignalP"/>
    </source>
</evidence>
<feature type="domain" description="SLH" evidence="2">
    <location>
        <begin position="162"/>
        <end position="225"/>
    </location>
</feature>
<accession>A0A4S4BPK7</accession>
<dbReference type="CDD" id="cd08547">
    <property type="entry name" value="Type_II_cohesin"/>
    <property type="match status" value="1"/>
</dbReference>
<dbReference type="Proteomes" id="UP000310636">
    <property type="component" value="Unassembled WGS sequence"/>
</dbReference>
<evidence type="ECO:0000259" key="2">
    <source>
        <dbReference type="PROSITE" id="PS51272"/>
    </source>
</evidence>
<dbReference type="AlphaFoldDB" id="A0A4S4BPK7"/>
<name>A0A4S4BPK7_9BACL</name>
<proteinExistence type="predicted"/>
<dbReference type="GO" id="GO:0030246">
    <property type="term" value="F:carbohydrate binding"/>
    <property type="evidence" value="ECO:0007669"/>
    <property type="project" value="InterPro"/>
</dbReference>
<dbReference type="Gene3D" id="2.60.40.680">
    <property type="match status" value="1"/>
</dbReference>
<reference evidence="3 4" key="1">
    <citation type="submission" date="2019-04" db="EMBL/GenBank/DDBJ databases">
        <title>Cohnella sp. nov. isolated from preserved vegetables.</title>
        <authorList>
            <person name="Lin S.-Y."/>
            <person name="Hung M.-H."/>
            <person name="Young C.-C."/>
        </authorList>
    </citation>
    <scope>NUCLEOTIDE SEQUENCE [LARGE SCALE GENOMIC DNA]</scope>
    <source>
        <strain evidence="3 4">CC-MHH1044</strain>
    </source>
</reference>
<gene>
    <name evidence="3" type="ORF">E6C55_18040</name>
</gene>
<feature type="signal peptide" evidence="1">
    <location>
        <begin position="1"/>
        <end position="27"/>
    </location>
</feature>